<keyword evidence="2" id="KW-1185">Reference proteome</keyword>
<proteinExistence type="predicted"/>
<sequence length="223" mass="25542">MGLLLFNKRESHNNNNANVLKLVHPGGFVELHTKPLMASEVMMRNPRHCVTRPDIFRFPWIVVSPDAILRPGKVFFIVPCHTIRHLMKKFTSTTTNHSLKHLLQRDRFESSFLGQDKIHKAMQPGTVMPCMKLRRGGNKGKGIAREKHVYYSSDEYYYASNNDDSGRERDLISIGGLSHSEQAVPIKLKSCLKKDNKRQSYNARSSDLKVTFACNDEEENNKT</sequence>
<comment type="caution">
    <text evidence="1">The sequence shown here is derived from an EMBL/GenBank/DDBJ whole genome shotgun (WGS) entry which is preliminary data.</text>
</comment>
<name>A0AAN9EJU7_CROPI</name>
<dbReference type="InterPro" id="IPR025322">
    <property type="entry name" value="PADRE_dom"/>
</dbReference>
<reference evidence="1 2" key="1">
    <citation type="submission" date="2024-01" db="EMBL/GenBank/DDBJ databases">
        <title>The genomes of 5 underutilized Papilionoideae crops provide insights into root nodulation and disease resistanc.</title>
        <authorList>
            <person name="Yuan L."/>
        </authorList>
    </citation>
    <scope>NUCLEOTIDE SEQUENCE [LARGE SCALE GENOMIC DNA]</scope>
    <source>
        <strain evidence="1">ZHUSHIDOU_FW_LH</strain>
        <tissue evidence="1">Leaf</tissue>
    </source>
</reference>
<dbReference type="Pfam" id="PF14009">
    <property type="entry name" value="PADRE"/>
    <property type="match status" value="1"/>
</dbReference>
<protein>
    <submittedName>
        <fullName evidence="1">Uncharacterized protein</fullName>
    </submittedName>
</protein>
<dbReference type="PANTHER" id="PTHR33052">
    <property type="entry name" value="DUF4228 DOMAIN PROTEIN-RELATED"/>
    <property type="match status" value="1"/>
</dbReference>
<gene>
    <name evidence="1" type="ORF">RIF29_24164</name>
</gene>
<evidence type="ECO:0000313" key="2">
    <source>
        <dbReference type="Proteomes" id="UP001372338"/>
    </source>
</evidence>
<organism evidence="1 2">
    <name type="scientific">Crotalaria pallida</name>
    <name type="common">Smooth rattlebox</name>
    <name type="synonym">Crotalaria striata</name>
    <dbReference type="NCBI Taxonomy" id="3830"/>
    <lineage>
        <taxon>Eukaryota</taxon>
        <taxon>Viridiplantae</taxon>
        <taxon>Streptophyta</taxon>
        <taxon>Embryophyta</taxon>
        <taxon>Tracheophyta</taxon>
        <taxon>Spermatophyta</taxon>
        <taxon>Magnoliopsida</taxon>
        <taxon>eudicotyledons</taxon>
        <taxon>Gunneridae</taxon>
        <taxon>Pentapetalae</taxon>
        <taxon>rosids</taxon>
        <taxon>fabids</taxon>
        <taxon>Fabales</taxon>
        <taxon>Fabaceae</taxon>
        <taxon>Papilionoideae</taxon>
        <taxon>50 kb inversion clade</taxon>
        <taxon>genistoids sensu lato</taxon>
        <taxon>core genistoids</taxon>
        <taxon>Crotalarieae</taxon>
        <taxon>Crotalaria</taxon>
    </lineage>
</organism>
<evidence type="ECO:0000313" key="1">
    <source>
        <dbReference type="EMBL" id="KAK7258583.1"/>
    </source>
</evidence>
<dbReference type="AlphaFoldDB" id="A0AAN9EJU7"/>
<accession>A0AAN9EJU7</accession>
<dbReference type="EMBL" id="JAYWIO010000005">
    <property type="protein sequence ID" value="KAK7258583.1"/>
    <property type="molecule type" value="Genomic_DNA"/>
</dbReference>
<dbReference type="Proteomes" id="UP001372338">
    <property type="component" value="Unassembled WGS sequence"/>
</dbReference>